<reference evidence="4" key="1">
    <citation type="submission" date="2023-03" db="EMBL/GenBank/DDBJ databases">
        <title>Classification of Bisgaard taxon 6 and taxon 10 as Exercitatus varius gen. nov., spec. nov.</title>
        <authorList>
            <person name="Christensen H."/>
        </authorList>
    </citation>
    <scope>NUCLEOTIDE SEQUENCE</scope>
    <source>
        <strain evidence="4">86116</strain>
    </source>
</reference>
<evidence type="ECO:0000313" key="4">
    <source>
        <dbReference type="EMBL" id="MDG2949596.1"/>
    </source>
</evidence>
<accession>A0AAW6QAV6</accession>
<feature type="domain" description="Apea-like HEPN" evidence="2">
    <location>
        <begin position="319"/>
        <end position="461"/>
    </location>
</feature>
<dbReference type="InterPro" id="IPR041223">
    <property type="entry name" value="ApeA_NTD"/>
</dbReference>
<protein>
    <recommendedName>
        <fullName evidence="6">ApeA N-terminal domain-containing protein</fullName>
    </recommendedName>
</protein>
<organism evidence="4 5">
    <name type="scientific">Exercitatus varius</name>
    <dbReference type="NCBI Taxonomy" id="67857"/>
    <lineage>
        <taxon>Bacteria</taxon>
        <taxon>Pseudomonadati</taxon>
        <taxon>Pseudomonadota</taxon>
        <taxon>Gammaproteobacteria</taxon>
        <taxon>Pasteurellales</taxon>
        <taxon>Pasteurellaceae</taxon>
        <taxon>Exercitatus</taxon>
    </lineage>
</organism>
<dbReference type="Pfam" id="PF18862">
    <property type="entry name" value="ApeA_NTD1"/>
    <property type="match status" value="1"/>
</dbReference>
<keyword evidence="1" id="KW-0812">Transmembrane</keyword>
<feature type="transmembrane region" description="Helical" evidence="1">
    <location>
        <begin position="433"/>
        <end position="456"/>
    </location>
</feature>
<evidence type="ECO:0008006" key="6">
    <source>
        <dbReference type="Google" id="ProtNLM"/>
    </source>
</evidence>
<gene>
    <name evidence="4" type="ORF">P7M15_03500</name>
</gene>
<name>A0AAW6QAV6_9PAST</name>
<sequence length="489" mass="57339">MKIEKNLEYKGKFKILTSEQDFEVLNGSISFDDSNKNKITLWVDDVRSFPLKLGECFNLISDLSNLKNCILLNCFITSIPSYGSGEVHIVANKVIFDLDSDILGSVLSYLKNSEIYFDGIRFRFDNIDVWANSTKIFEVLNNREENTLEIKCKMRDSILLYENDNVIIQVIFMYNFPGFPIIKNATISESSYIEIICREGSSRMTIDELLEYTYYVHSFLDFTIGSLSLINDVFMLFRDDKNKIHKSKYIIPSASLGKKDQTLKWLDVNIPLDSLVSDNKLIYLENWINHFEKIRPSIELYRNYKLAGNNSTESKFLWLAQSVEALHRRTCLGTEISENEYEIMKAELKKYCPPNYLKWLENKLKYGNEISFKKRVNEFIDPVWEVLNTKLNNYEANPQFCSNLKKRCKSDIVKYRNEFTHYDPKHPKITIDIALRIITLTTLLEFVLIYQVYLFIGLKKEDILNLLSFGHNKIGRLLVNLKYQIKRYL</sequence>
<dbReference type="RefSeq" id="WP_317476806.1">
    <property type="nucleotide sequence ID" value="NZ_JARQTT010000004.1"/>
</dbReference>
<evidence type="ECO:0000259" key="3">
    <source>
        <dbReference type="Pfam" id="PF18862"/>
    </source>
</evidence>
<comment type="caution">
    <text evidence="4">The sequence shown here is derived from an EMBL/GenBank/DDBJ whole genome shotgun (WGS) entry which is preliminary data.</text>
</comment>
<dbReference type="Proteomes" id="UP001214976">
    <property type="component" value="Unassembled WGS sequence"/>
</dbReference>
<dbReference type="Pfam" id="PF18739">
    <property type="entry name" value="HEPN_Apea"/>
    <property type="match status" value="1"/>
</dbReference>
<dbReference type="EMBL" id="JARQTW010000007">
    <property type="protein sequence ID" value="MDG2949596.1"/>
    <property type="molecule type" value="Genomic_DNA"/>
</dbReference>
<evidence type="ECO:0000259" key="2">
    <source>
        <dbReference type="Pfam" id="PF18739"/>
    </source>
</evidence>
<keyword evidence="1" id="KW-1133">Transmembrane helix</keyword>
<feature type="domain" description="ApeA N-terminal" evidence="3">
    <location>
        <begin position="8"/>
        <end position="275"/>
    </location>
</feature>
<dbReference type="AlphaFoldDB" id="A0AAW6QAV6"/>
<keyword evidence="1" id="KW-0472">Membrane</keyword>
<dbReference type="InterPro" id="IPR041229">
    <property type="entry name" value="HEPN_Apea"/>
</dbReference>
<proteinExistence type="predicted"/>
<evidence type="ECO:0000256" key="1">
    <source>
        <dbReference type="SAM" id="Phobius"/>
    </source>
</evidence>
<evidence type="ECO:0000313" key="5">
    <source>
        <dbReference type="Proteomes" id="UP001214976"/>
    </source>
</evidence>